<dbReference type="Gene3D" id="3.50.30.10">
    <property type="entry name" value="Phosphohistidine domain"/>
    <property type="match status" value="1"/>
</dbReference>
<dbReference type="InterPro" id="IPR015813">
    <property type="entry name" value="Pyrv/PenolPyrv_kinase-like_dom"/>
</dbReference>
<dbReference type="Gene3D" id="3.20.20.60">
    <property type="entry name" value="Phosphoenolpyruvate-binding domains"/>
    <property type="match status" value="1"/>
</dbReference>
<evidence type="ECO:0000256" key="1">
    <source>
        <dbReference type="ARBA" id="ARBA00000683"/>
    </source>
</evidence>
<dbReference type="InterPro" id="IPR040442">
    <property type="entry name" value="Pyrv_kinase-like_dom_sf"/>
</dbReference>
<comment type="similarity">
    <text evidence="5 17">Belongs to the PEP-utilizing enzyme family.</text>
</comment>
<dbReference type="PROSITE" id="PS00742">
    <property type="entry name" value="PEP_ENZYMES_2"/>
    <property type="match status" value="1"/>
</dbReference>
<accession>A0ABV8I1M4</accession>
<evidence type="ECO:0000256" key="13">
    <source>
        <dbReference type="ARBA" id="ARBA00022723"/>
    </source>
</evidence>
<keyword evidence="15 17" id="KW-0460">Magnesium</keyword>
<evidence type="ECO:0000259" key="19">
    <source>
        <dbReference type="Pfam" id="PF00391"/>
    </source>
</evidence>
<keyword evidence="14 17" id="KW-0418">Kinase</keyword>
<comment type="caution">
    <text evidence="22">The sequence shown here is derived from an EMBL/GenBank/DDBJ whole genome shotgun (WGS) entry which is preliminary data.</text>
</comment>
<dbReference type="InterPro" id="IPR050499">
    <property type="entry name" value="PEP-utilizing_PTS_enzyme"/>
</dbReference>
<dbReference type="PRINTS" id="PR01736">
    <property type="entry name" value="PHPHTRNFRASE"/>
</dbReference>
<evidence type="ECO:0000256" key="18">
    <source>
        <dbReference type="SAM" id="MobiDB-lite"/>
    </source>
</evidence>
<reference evidence="23" key="1">
    <citation type="journal article" date="2019" name="Int. J. Syst. Evol. Microbiol.">
        <title>The Global Catalogue of Microorganisms (GCM) 10K type strain sequencing project: providing services to taxonomists for standard genome sequencing and annotation.</title>
        <authorList>
            <consortium name="The Broad Institute Genomics Platform"/>
            <consortium name="The Broad Institute Genome Sequencing Center for Infectious Disease"/>
            <person name="Wu L."/>
            <person name="Ma J."/>
        </authorList>
    </citation>
    <scope>NUCLEOTIDE SEQUENCE [LARGE SCALE GENOMIC DNA]</scope>
    <source>
        <strain evidence="23">TBRC 4489</strain>
    </source>
</reference>
<dbReference type="InterPro" id="IPR023151">
    <property type="entry name" value="PEP_util_CS"/>
</dbReference>
<keyword evidence="10 17" id="KW-0762">Sugar transport</keyword>
<protein>
    <recommendedName>
        <fullName evidence="7 17">Phosphoenolpyruvate-protein phosphotransferase</fullName>
        <ecNumber evidence="6 17">2.7.3.9</ecNumber>
    </recommendedName>
    <alternativeName>
        <fullName evidence="16 17">Phosphotransferase system, enzyme I</fullName>
    </alternativeName>
</protein>
<keyword evidence="13 17" id="KW-0479">Metal-binding</keyword>
<keyword evidence="12 17" id="KW-0598">Phosphotransferase system</keyword>
<dbReference type="NCBIfam" id="TIGR01417">
    <property type="entry name" value="PTS_I_fam"/>
    <property type="match status" value="1"/>
</dbReference>
<evidence type="ECO:0000256" key="7">
    <source>
        <dbReference type="ARBA" id="ARBA00016544"/>
    </source>
</evidence>
<dbReference type="InterPro" id="IPR008279">
    <property type="entry name" value="PEP-util_enz_mobile_dom"/>
</dbReference>
<dbReference type="InterPro" id="IPR018274">
    <property type="entry name" value="PEP_util_AS"/>
</dbReference>
<dbReference type="InterPro" id="IPR036618">
    <property type="entry name" value="PtsI_HPr-bd_sf"/>
</dbReference>
<evidence type="ECO:0000256" key="17">
    <source>
        <dbReference type="PIRNR" id="PIRNR000732"/>
    </source>
</evidence>
<evidence type="ECO:0000256" key="10">
    <source>
        <dbReference type="ARBA" id="ARBA00022597"/>
    </source>
</evidence>
<feature type="domain" description="PEP-utilising enzyme mobile" evidence="19">
    <location>
        <begin position="152"/>
        <end position="222"/>
    </location>
</feature>
<dbReference type="InterPro" id="IPR000121">
    <property type="entry name" value="PEP_util_C"/>
</dbReference>
<dbReference type="Pfam" id="PF05524">
    <property type="entry name" value="PEP-utilisers_N"/>
    <property type="match status" value="1"/>
</dbReference>
<feature type="domain" description="Phosphotransferase system enzyme I N-terminal" evidence="21">
    <location>
        <begin position="6"/>
        <end position="123"/>
    </location>
</feature>
<dbReference type="PANTHER" id="PTHR46244:SF3">
    <property type="entry name" value="PHOSPHOENOLPYRUVATE-PROTEIN PHOSPHOTRANSFERASE"/>
    <property type="match status" value="1"/>
</dbReference>
<dbReference type="InterPro" id="IPR036637">
    <property type="entry name" value="Phosphohistidine_dom_sf"/>
</dbReference>
<sequence>MSRTLTGVGVSPGAGYGPAYVVGDAVPPPPPGERHGGDAGAETGRALRALERVAADLQELGEHAGGEGRDVLEAQAMMARDPDLGDEVARLVRAGSSAARAVYEGFGGYRRMLAAAGGYLAARVADLDDVRDRVIAVLAGRPVSRVPAGAAEPYVLVARDLAPADTVLLSPDTVAAFVTEEGGPTSHTAIIARAMGVPAVVACPGAAAVPAGVPVLVDGTSGRVRLEPSAEELAGARRADTARRALLARATGPGATSDGHAVPLLANIGGPKDVAGALEHGAEGVGLYRTELLFLGRAQAPSVEEQEAAYRRVLEAFPGRQVIVRTLDAGADKPLAFLPPPGEEPNPALGERGARLLRLHPEVLAAQLTALARAAAGSSARLAVMAPMVSTAEEAAWFAAACRKAGLPSAGIMIEVPSAALRAADLAAEADFFSVGTNDLAQYAFAADRQVGALTALHDPWQPALLDLVAAAVAGAAGRGRPCGVCGEAAADPVLACVLVGLGATSLSMGASALPAVRAALARHSLEQCVLAARAARSAASPAEARTAARAHLPGVADQGL</sequence>
<feature type="domain" description="PEP-utilising enzyme C-terminal" evidence="20">
    <location>
        <begin position="253"/>
        <end position="524"/>
    </location>
</feature>
<dbReference type="PIRSF" id="PIRSF000732">
    <property type="entry name" value="PTS_enzyme_I"/>
    <property type="match status" value="1"/>
</dbReference>
<comment type="cofactor">
    <cofactor evidence="2 17">
        <name>Mg(2+)</name>
        <dbReference type="ChEBI" id="CHEBI:18420"/>
    </cofactor>
</comment>
<evidence type="ECO:0000256" key="11">
    <source>
        <dbReference type="ARBA" id="ARBA00022679"/>
    </source>
</evidence>
<name>A0ABV8I1M4_9ACTN</name>
<dbReference type="Pfam" id="PF00391">
    <property type="entry name" value="PEP-utilizers"/>
    <property type="match status" value="1"/>
</dbReference>
<keyword evidence="23" id="KW-1185">Reference proteome</keyword>
<feature type="region of interest" description="Disordered" evidence="18">
    <location>
        <begin position="21"/>
        <end position="40"/>
    </location>
</feature>
<dbReference type="EMBL" id="JBHSBM010000011">
    <property type="protein sequence ID" value="MFC4058086.1"/>
    <property type="molecule type" value="Genomic_DNA"/>
</dbReference>
<dbReference type="InterPro" id="IPR008731">
    <property type="entry name" value="PTS_EIN"/>
</dbReference>
<evidence type="ECO:0000313" key="23">
    <source>
        <dbReference type="Proteomes" id="UP001595850"/>
    </source>
</evidence>
<dbReference type="Gene3D" id="1.10.274.10">
    <property type="entry name" value="PtsI, HPr-binding domain"/>
    <property type="match status" value="1"/>
</dbReference>
<dbReference type="GO" id="GO:0008965">
    <property type="term" value="F:phosphoenolpyruvate-protein phosphotransferase activity"/>
    <property type="evidence" value="ECO:0007669"/>
    <property type="project" value="UniProtKB-EC"/>
</dbReference>
<dbReference type="SUPFAM" id="SSF51621">
    <property type="entry name" value="Phosphoenolpyruvate/pyruvate domain"/>
    <property type="match status" value="1"/>
</dbReference>
<evidence type="ECO:0000256" key="4">
    <source>
        <dbReference type="ARBA" id="ARBA00004496"/>
    </source>
</evidence>
<organism evidence="22 23">
    <name type="scientific">Planomonospora corallina</name>
    <dbReference type="NCBI Taxonomy" id="1806052"/>
    <lineage>
        <taxon>Bacteria</taxon>
        <taxon>Bacillati</taxon>
        <taxon>Actinomycetota</taxon>
        <taxon>Actinomycetes</taxon>
        <taxon>Streptosporangiales</taxon>
        <taxon>Streptosporangiaceae</taxon>
        <taxon>Planomonospora</taxon>
    </lineage>
</organism>
<dbReference type="EC" id="2.7.3.9" evidence="6 17"/>
<evidence type="ECO:0000256" key="14">
    <source>
        <dbReference type="ARBA" id="ARBA00022777"/>
    </source>
</evidence>
<evidence type="ECO:0000313" key="22">
    <source>
        <dbReference type="EMBL" id="MFC4058086.1"/>
    </source>
</evidence>
<dbReference type="PANTHER" id="PTHR46244">
    <property type="entry name" value="PHOSPHOENOLPYRUVATE-PROTEIN PHOSPHOTRANSFERASE"/>
    <property type="match status" value="1"/>
</dbReference>
<gene>
    <name evidence="22" type="primary">ptsP</name>
    <name evidence="22" type="ORF">ACFOWE_07250</name>
</gene>
<dbReference type="InterPro" id="IPR024692">
    <property type="entry name" value="PTS_EI"/>
</dbReference>
<evidence type="ECO:0000256" key="3">
    <source>
        <dbReference type="ARBA" id="ARBA00002728"/>
    </source>
</evidence>
<evidence type="ECO:0000256" key="2">
    <source>
        <dbReference type="ARBA" id="ARBA00001946"/>
    </source>
</evidence>
<evidence type="ECO:0000256" key="5">
    <source>
        <dbReference type="ARBA" id="ARBA00007837"/>
    </source>
</evidence>
<dbReference type="SUPFAM" id="SSF52009">
    <property type="entry name" value="Phosphohistidine domain"/>
    <property type="match status" value="1"/>
</dbReference>
<evidence type="ECO:0000259" key="21">
    <source>
        <dbReference type="Pfam" id="PF05524"/>
    </source>
</evidence>
<dbReference type="Proteomes" id="UP001595850">
    <property type="component" value="Unassembled WGS sequence"/>
</dbReference>
<dbReference type="InterPro" id="IPR006318">
    <property type="entry name" value="PTS_EI-like"/>
</dbReference>
<evidence type="ECO:0000256" key="15">
    <source>
        <dbReference type="ARBA" id="ARBA00022842"/>
    </source>
</evidence>
<keyword evidence="9 17" id="KW-0963">Cytoplasm</keyword>
<comment type="subcellular location">
    <subcellularLocation>
        <location evidence="4 17">Cytoplasm</location>
    </subcellularLocation>
</comment>
<evidence type="ECO:0000256" key="6">
    <source>
        <dbReference type="ARBA" id="ARBA00012232"/>
    </source>
</evidence>
<evidence type="ECO:0000256" key="12">
    <source>
        <dbReference type="ARBA" id="ARBA00022683"/>
    </source>
</evidence>
<evidence type="ECO:0000256" key="8">
    <source>
        <dbReference type="ARBA" id="ARBA00022448"/>
    </source>
</evidence>
<proteinExistence type="inferred from homology"/>
<dbReference type="SUPFAM" id="SSF47831">
    <property type="entry name" value="Enzyme I of the PEP:sugar phosphotransferase system HPr-binding (sub)domain"/>
    <property type="match status" value="1"/>
</dbReference>
<dbReference type="PROSITE" id="PS00370">
    <property type="entry name" value="PEP_ENZYMES_PHOS_SITE"/>
    <property type="match status" value="1"/>
</dbReference>
<comment type="catalytic activity">
    <reaction evidence="1 17">
        <text>L-histidyl-[protein] + phosphoenolpyruvate = N(pros)-phospho-L-histidyl-[protein] + pyruvate</text>
        <dbReference type="Rhea" id="RHEA:23880"/>
        <dbReference type="Rhea" id="RHEA-COMP:9745"/>
        <dbReference type="Rhea" id="RHEA-COMP:9746"/>
        <dbReference type="ChEBI" id="CHEBI:15361"/>
        <dbReference type="ChEBI" id="CHEBI:29979"/>
        <dbReference type="ChEBI" id="CHEBI:58702"/>
        <dbReference type="ChEBI" id="CHEBI:64837"/>
        <dbReference type="EC" id="2.7.3.9"/>
    </reaction>
</comment>
<dbReference type="Pfam" id="PF02896">
    <property type="entry name" value="PEP-utilizers_C"/>
    <property type="match status" value="1"/>
</dbReference>
<evidence type="ECO:0000259" key="20">
    <source>
        <dbReference type="Pfam" id="PF02896"/>
    </source>
</evidence>
<keyword evidence="8 17" id="KW-0813">Transport</keyword>
<evidence type="ECO:0000256" key="16">
    <source>
        <dbReference type="ARBA" id="ARBA00033235"/>
    </source>
</evidence>
<evidence type="ECO:0000256" key="9">
    <source>
        <dbReference type="ARBA" id="ARBA00022490"/>
    </source>
</evidence>
<keyword evidence="11 17" id="KW-0808">Transferase</keyword>
<dbReference type="RefSeq" id="WP_377286259.1">
    <property type="nucleotide sequence ID" value="NZ_JBHSBM010000011.1"/>
</dbReference>
<comment type="function">
    <text evidence="3 17">General (non sugar-specific) component of the phosphoenolpyruvate-dependent sugar phosphotransferase system (sugar PTS). This major carbohydrate active-transport system catalyzes the phosphorylation of incoming sugar substrates concomitantly with their translocation across the cell membrane. Enzyme I transfers the phosphoryl group from phosphoenolpyruvate (PEP) to the phosphoryl carrier protein (HPr).</text>
</comment>